<dbReference type="RefSeq" id="WP_209997259.1">
    <property type="nucleotide sequence ID" value="NZ_BAAAJY010000002.1"/>
</dbReference>
<keyword evidence="2" id="KW-1185">Reference proteome</keyword>
<dbReference type="EMBL" id="JAGIOF010000001">
    <property type="protein sequence ID" value="MBP2386349.1"/>
    <property type="molecule type" value="Genomic_DNA"/>
</dbReference>
<sequence>MKLAEALAQRADLATRMSQLSSRIEQNVLVQEGEKPAEDPLALLAEHDRLAAELQELIVRINATNLSVTVPGHPSMTAALARRDVLRQQVRLRQAVATRASARFDRSTRSELRYVSIVDVPAIRAEADSLAAQLRELDTRIQEANWINELS</sequence>
<comment type="caution">
    <text evidence="1">The sequence shown here is derived from an EMBL/GenBank/DDBJ whole genome shotgun (WGS) entry which is preliminary data.</text>
</comment>
<dbReference type="NCBIfam" id="NF038048">
    <property type="entry name" value="DIP1984_fam"/>
    <property type="match status" value="1"/>
</dbReference>
<name>A0ABS4XF83_9MICC</name>
<gene>
    <name evidence="1" type="ORF">JOF47_001860</name>
</gene>
<proteinExistence type="predicted"/>
<organism evidence="1 2">
    <name type="scientific">Paeniglutamicibacter kerguelensis</name>
    <dbReference type="NCBI Taxonomy" id="254788"/>
    <lineage>
        <taxon>Bacteria</taxon>
        <taxon>Bacillati</taxon>
        <taxon>Actinomycetota</taxon>
        <taxon>Actinomycetes</taxon>
        <taxon>Micrococcales</taxon>
        <taxon>Micrococcaceae</taxon>
        <taxon>Paeniglutamicibacter</taxon>
    </lineage>
</organism>
<evidence type="ECO:0000313" key="2">
    <source>
        <dbReference type="Proteomes" id="UP001296993"/>
    </source>
</evidence>
<evidence type="ECO:0000313" key="1">
    <source>
        <dbReference type="EMBL" id="MBP2386349.1"/>
    </source>
</evidence>
<dbReference type="Pfam" id="PF20935">
    <property type="entry name" value="DUF6847"/>
    <property type="match status" value="1"/>
</dbReference>
<dbReference type="InterPro" id="IPR047741">
    <property type="entry name" value="DIP1984-like"/>
</dbReference>
<accession>A0ABS4XF83</accession>
<dbReference type="Proteomes" id="UP001296993">
    <property type="component" value="Unassembled WGS sequence"/>
</dbReference>
<dbReference type="CDD" id="cd12208">
    <property type="entry name" value="DIP1984-like"/>
    <property type="match status" value="1"/>
</dbReference>
<dbReference type="Gene3D" id="6.10.320.10">
    <property type="match status" value="1"/>
</dbReference>
<evidence type="ECO:0008006" key="3">
    <source>
        <dbReference type="Google" id="ProtNLM"/>
    </source>
</evidence>
<protein>
    <recommendedName>
        <fullName evidence="3">Septicolysin</fullName>
    </recommendedName>
</protein>
<reference evidence="1 2" key="1">
    <citation type="submission" date="2021-03" db="EMBL/GenBank/DDBJ databases">
        <title>Sequencing the genomes of 1000 actinobacteria strains.</title>
        <authorList>
            <person name="Klenk H.-P."/>
        </authorList>
    </citation>
    <scope>NUCLEOTIDE SEQUENCE [LARGE SCALE GENOMIC DNA]</scope>
    <source>
        <strain evidence="1 2">DSM 15797</strain>
    </source>
</reference>